<name>A0A7K1KVI5_9ACTN</name>
<comment type="caution">
    <text evidence="2">The sequence shown here is derived from an EMBL/GenBank/DDBJ whole genome shotgun (WGS) entry which is preliminary data.</text>
</comment>
<feature type="region of interest" description="Disordered" evidence="1">
    <location>
        <begin position="1"/>
        <end position="21"/>
    </location>
</feature>
<keyword evidence="3" id="KW-1185">Reference proteome</keyword>
<organism evidence="2 3">
    <name type="scientific">Actinomadura litoris</name>
    <dbReference type="NCBI Taxonomy" id="2678616"/>
    <lineage>
        <taxon>Bacteria</taxon>
        <taxon>Bacillati</taxon>
        <taxon>Actinomycetota</taxon>
        <taxon>Actinomycetes</taxon>
        <taxon>Streptosporangiales</taxon>
        <taxon>Thermomonosporaceae</taxon>
        <taxon>Actinomadura</taxon>
    </lineage>
</organism>
<accession>A0A7K1KVI5</accession>
<evidence type="ECO:0000313" key="2">
    <source>
        <dbReference type="EMBL" id="MUN36139.1"/>
    </source>
</evidence>
<feature type="region of interest" description="Disordered" evidence="1">
    <location>
        <begin position="73"/>
        <end position="102"/>
    </location>
</feature>
<evidence type="ECO:0000256" key="1">
    <source>
        <dbReference type="SAM" id="MobiDB-lite"/>
    </source>
</evidence>
<sequence>MSAQPAEPPMLPGQVPPIPRTIKGISDRLSEERRAEFLGEVTRAELGPDLSNLLSGWYAEVMFAQLPDREERRARAREQMRDGRKISLEEIGDRRRSRSGGE</sequence>
<dbReference type="Proteomes" id="UP000432015">
    <property type="component" value="Unassembled WGS sequence"/>
</dbReference>
<dbReference type="AlphaFoldDB" id="A0A7K1KVI5"/>
<proteinExistence type="predicted"/>
<dbReference type="RefSeq" id="WP_156215105.1">
    <property type="nucleotide sequence ID" value="NZ_WOFH01000002.1"/>
</dbReference>
<protein>
    <submittedName>
        <fullName evidence="2">Uncharacterized protein</fullName>
    </submittedName>
</protein>
<gene>
    <name evidence="2" type="ORF">GNZ18_05945</name>
</gene>
<feature type="compositionally biased region" description="Pro residues" evidence="1">
    <location>
        <begin position="1"/>
        <end position="19"/>
    </location>
</feature>
<evidence type="ECO:0000313" key="3">
    <source>
        <dbReference type="Proteomes" id="UP000432015"/>
    </source>
</evidence>
<dbReference type="EMBL" id="WOFH01000002">
    <property type="protein sequence ID" value="MUN36139.1"/>
    <property type="molecule type" value="Genomic_DNA"/>
</dbReference>
<reference evidence="2 3" key="1">
    <citation type="submission" date="2019-11" db="EMBL/GenBank/DDBJ databases">
        <authorList>
            <person name="Cao P."/>
        </authorList>
    </citation>
    <scope>NUCLEOTIDE SEQUENCE [LARGE SCALE GENOMIC DNA]</scope>
    <source>
        <strain evidence="2 3">NEAU-AAG5</strain>
    </source>
</reference>